<evidence type="ECO:0000256" key="1">
    <source>
        <dbReference type="ARBA" id="ARBA00001913"/>
    </source>
</evidence>
<keyword evidence="2" id="KW-0479">Metal-binding</keyword>
<dbReference type="PANTHER" id="PTHR10357:SF215">
    <property type="entry name" value="ALPHA-AMYLASE 1"/>
    <property type="match status" value="1"/>
</dbReference>
<comment type="cofactor">
    <cofactor evidence="1">
        <name>Ca(2+)</name>
        <dbReference type="ChEBI" id="CHEBI:29108"/>
    </cofactor>
</comment>
<evidence type="ECO:0000256" key="4">
    <source>
        <dbReference type="SAM" id="Phobius"/>
    </source>
</evidence>
<dbReference type="InterPro" id="IPR013780">
    <property type="entry name" value="Glyco_hydro_b"/>
</dbReference>
<dbReference type="Proteomes" id="UP001228376">
    <property type="component" value="Unassembled WGS sequence"/>
</dbReference>
<reference evidence="6 7" key="1">
    <citation type="submission" date="2023-10" db="EMBL/GenBank/DDBJ databases">
        <title>179-bfca-hs.</title>
        <authorList>
            <person name="Miliotis G."/>
            <person name="Sengupta P."/>
            <person name="Hameed A."/>
            <person name="Chuvochina M."/>
            <person name="Mcdonagh F."/>
            <person name="Simpson A.C."/>
            <person name="Singh N.K."/>
            <person name="Rekha P.D."/>
            <person name="Raman K."/>
            <person name="Hugenholtz P."/>
            <person name="Venkateswaran K."/>
        </authorList>
    </citation>
    <scope>NUCLEOTIDE SEQUENCE [LARGE SCALE GENOMIC DNA]</scope>
    <source>
        <strain evidence="6 7">179-BFC-A-HS</strain>
    </source>
</reference>
<feature type="domain" description="Alpha-amylase-like C-terminal" evidence="5">
    <location>
        <begin position="103"/>
        <end position="178"/>
    </location>
</feature>
<evidence type="ECO:0000313" key="7">
    <source>
        <dbReference type="Proteomes" id="UP001228376"/>
    </source>
</evidence>
<dbReference type="Gene3D" id="3.20.20.80">
    <property type="entry name" value="Glycosidases"/>
    <property type="match status" value="1"/>
</dbReference>
<proteinExistence type="predicted"/>
<dbReference type="PANTHER" id="PTHR10357">
    <property type="entry name" value="ALPHA-AMYLASE FAMILY MEMBER"/>
    <property type="match status" value="1"/>
</dbReference>
<keyword evidence="4" id="KW-0812">Transmembrane</keyword>
<keyword evidence="3" id="KW-0732">Signal</keyword>
<sequence length="223" mass="25385">MMYGKKDHKVGLIYADDKFSKRYTQAFAENGRNSLTVWKLVLTYLYTTPGVPVIFQGTEIPMYGGNYPDNQQLVDFNAGDSDLKEFFTRISALRAEFPALRHGDFELVGSDHGMSVFKRSYQDETVYIAINNDSQSRAITMHAADSDKRLRGLLGDNLVSAKNGQYKIGLARETAEVYTVEKDKGVNWLFILPIIIIFLLFVFAVIMLSIKQRKRNNESMVEE</sequence>
<keyword evidence="7" id="KW-1185">Reference proteome</keyword>
<dbReference type="SUPFAM" id="SSF51445">
    <property type="entry name" value="(Trans)glycosidases"/>
    <property type="match status" value="1"/>
</dbReference>
<dbReference type="SUPFAM" id="SSF51011">
    <property type="entry name" value="Glycosyl hydrolase domain"/>
    <property type="match status" value="1"/>
</dbReference>
<dbReference type="InterPro" id="IPR017853">
    <property type="entry name" value="GH"/>
</dbReference>
<dbReference type="EMBL" id="JAROCA020000001">
    <property type="protein sequence ID" value="MDY0406197.1"/>
    <property type="molecule type" value="Genomic_DNA"/>
</dbReference>
<dbReference type="Gene3D" id="2.60.40.1180">
    <property type="entry name" value="Golgi alpha-mannosidase II"/>
    <property type="match status" value="1"/>
</dbReference>
<accession>A0ABU5CK26</accession>
<evidence type="ECO:0000256" key="2">
    <source>
        <dbReference type="ARBA" id="ARBA00022723"/>
    </source>
</evidence>
<evidence type="ECO:0000313" key="6">
    <source>
        <dbReference type="EMBL" id="MDY0406197.1"/>
    </source>
</evidence>
<dbReference type="InterPro" id="IPR054174">
    <property type="entry name" value="Alpha-amylase-like_C"/>
</dbReference>
<name>A0ABU5CK26_9BACI</name>
<evidence type="ECO:0000256" key="3">
    <source>
        <dbReference type="ARBA" id="ARBA00022729"/>
    </source>
</evidence>
<dbReference type="RefSeq" id="WP_320384732.1">
    <property type="nucleotide sequence ID" value="NZ_JAROCA020000001.1"/>
</dbReference>
<keyword evidence="4" id="KW-1133">Transmembrane helix</keyword>
<feature type="transmembrane region" description="Helical" evidence="4">
    <location>
        <begin position="188"/>
        <end position="210"/>
    </location>
</feature>
<gene>
    <name evidence="6" type="ORF">P5G51_013090</name>
</gene>
<evidence type="ECO:0000259" key="5">
    <source>
        <dbReference type="Pfam" id="PF22026"/>
    </source>
</evidence>
<organism evidence="6 7">
    <name type="scientific">Tigheibacillus jepli</name>
    <dbReference type="NCBI Taxonomy" id="3035914"/>
    <lineage>
        <taxon>Bacteria</taxon>
        <taxon>Bacillati</taxon>
        <taxon>Bacillota</taxon>
        <taxon>Bacilli</taxon>
        <taxon>Bacillales</taxon>
        <taxon>Bacillaceae</taxon>
        <taxon>Tigheibacillus</taxon>
    </lineage>
</organism>
<comment type="caution">
    <text evidence="6">The sequence shown here is derived from an EMBL/GenBank/DDBJ whole genome shotgun (WGS) entry which is preliminary data.</text>
</comment>
<dbReference type="Pfam" id="PF22026">
    <property type="entry name" value="Alpha-amylase_C_2"/>
    <property type="match status" value="1"/>
</dbReference>
<keyword evidence="4" id="KW-0472">Membrane</keyword>
<protein>
    <submittedName>
        <fullName evidence="6">Alpha-glucosidase C-terminal domain-containing protein</fullName>
    </submittedName>
</protein>